<keyword evidence="4" id="KW-0812">Transmembrane</keyword>
<evidence type="ECO:0000256" key="4">
    <source>
        <dbReference type="ARBA" id="ARBA00022692"/>
    </source>
</evidence>
<dbReference type="GO" id="GO:0009279">
    <property type="term" value="C:cell outer membrane"/>
    <property type="evidence" value="ECO:0007669"/>
    <property type="project" value="UniProtKB-SubCell"/>
</dbReference>
<dbReference type="PANTHER" id="PTHR30069:SF29">
    <property type="entry name" value="HEMOGLOBIN AND HEMOGLOBIN-HAPTOGLOBIN-BINDING PROTEIN 1-RELATED"/>
    <property type="match status" value="1"/>
</dbReference>
<feature type="signal peptide" evidence="8">
    <location>
        <begin position="1"/>
        <end position="16"/>
    </location>
</feature>
<keyword evidence="10" id="KW-0675">Receptor</keyword>
<name>A0A368UPS0_9BACT</name>
<dbReference type="Gene3D" id="2.170.130.10">
    <property type="entry name" value="TonB-dependent receptor, plug domain"/>
    <property type="match status" value="1"/>
</dbReference>
<gene>
    <name evidence="10" type="ORF">DFO77_12017</name>
</gene>
<keyword evidence="5 8" id="KW-0732">Signal</keyword>
<evidence type="ECO:0000256" key="5">
    <source>
        <dbReference type="ARBA" id="ARBA00022729"/>
    </source>
</evidence>
<dbReference type="GO" id="GO:0044718">
    <property type="term" value="P:siderophore transmembrane transport"/>
    <property type="evidence" value="ECO:0007669"/>
    <property type="project" value="TreeGrafter"/>
</dbReference>
<dbReference type="GO" id="GO:0015344">
    <property type="term" value="F:siderophore uptake transmembrane transporter activity"/>
    <property type="evidence" value="ECO:0007669"/>
    <property type="project" value="TreeGrafter"/>
</dbReference>
<organism evidence="10 11">
    <name type="scientific">Marinilabilia salmonicolor</name>
    <dbReference type="NCBI Taxonomy" id="989"/>
    <lineage>
        <taxon>Bacteria</taxon>
        <taxon>Pseudomonadati</taxon>
        <taxon>Bacteroidota</taxon>
        <taxon>Bacteroidia</taxon>
        <taxon>Marinilabiliales</taxon>
        <taxon>Marinilabiliaceae</taxon>
        <taxon>Marinilabilia</taxon>
    </lineage>
</organism>
<reference evidence="10 11" key="1">
    <citation type="submission" date="2018-07" db="EMBL/GenBank/DDBJ databases">
        <title>Freshwater and sediment microbial communities from various areas in North America, analyzing microbe dynamics in response to fracking.</title>
        <authorList>
            <person name="Lamendella R."/>
        </authorList>
    </citation>
    <scope>NUCLEOTIDE SEQUENCE [LARGE SCALE GENOMIC DNA]</scope>
    <source>
        <strain evidence="10 11">160A</strain>
    </source>
</reference>
<keyword evidence="7" id="KW-0998">Cell outer membrane</keyword>
<evidence type="ECO:0000256" key="8">
    <source>
        <dbReference type="SAM" id="SignalP"/>
    </source>
</evidence>
<evidence type="ECO:0000256" key="7">
    <source>
        <dbReference type="ARBA" id="ARBA00023237"/>
    </source>
</evidence>
<keyword evidence="11" id="KW-1185">Reference proteome</keyword>
<dbReference type="InterPro" id="IPR036942">
    <property type="entry name" value="Beta-barrel_TonB_sf"/>
</dbReference>
<dbReference type="RefSeq" id="WP_114437546.1">
    <property type="nucleotide sequence ID" value="NZ_QPIZ01000020.1"/>
</dbReference>
<dbReference type="Gene3D" id="2.60.40.1120">
    <property type="entry name" value="Carboxypeptidase-like, regulatory domain"/>
    <property type="match status" value="1"/>
</dbReference>
<dbReference type="Pfam" id="PF07715">
    <property type="entry name" value="Plug"/>
    <property type="match status" value="1"/>
</dbReference>
<proteinExistence type="predicted"/>
<comment type="caution">
    <text evidence="10">The sequence shown here is derived from an EMBL/GenBank/DDBJ whole genome shotgun (WGS) entry which is preliminary data.</text>
</comment>
<dbReference type="AlphaFoldDB" id="A0A368UPS0"/>
<dbReference type="EMBL" id="QPIZ01000020">
    <property type="protein sequence ID" value="RCW30799.1"/>
    <property type="molecule type" value="Genomic_DNA"/>
</dbReference>
<evidence type="ECO:0000256" key="2">
    <source>
        <dbReference type="ARBA" id="ARBA00022448"/>
    </source>
</evidence>
<evidence type="ECO:0000256" key="3">
    <source>
        <dbReference type="ARBA" id="ARBA00022452"/>
    </source>
</evidence>
<protein>
    <submittedName>
        <fullName evidence="10">Outer membrane receptor for ferrienterochelin and colicin</fullName>
    </submittedName>
</protein>
<evidence type="ECO:0000256" key="6">
    <source>
        <dbReference type="ARBA" id="ARBA00023136"/>
    </source>
</evidence>
<accession>A0A368UPS0</accession>
<dbReference type="Gene3D" id="2.40.170.20">
    <property type="entry name" value="TonB-dependent receptor, beta-barrel domain"/>
    <property type="match status" value="1"/>
</dbReference>
<dbReference type="PANTHER" id="PTHR30069">
    <property type="entry name" value="TONB-DEPENDENT OUTER MEMBRANE RECEPTOR"/>
    <property type="match status" value="1"/>
</dbReference>
<keyword evidence="2" id="KW-0813">Transport</keyword>
<dbReference type="InterPro" id="IPR039426">
    <property type="entry name" value="TonB-dep_rcpt-like"/>
</dbReference>
<dbReference type="SUPFAM" id="SSF56935">
    <property type="entry name" value="Porins"/>
    <property type="match status" value="1"/>
</dbReference>
<dbReference type="Proteomes" id="UP000252733">
    <property type="component" value="Unassembled WGS sequence"/>
</dbReference>
<evidence type="ECO:0000256" key="1">
    <source>
        <dbReference type="ARBA" id="ARBA00004571"/>
    </source>
</evidence>
<evidence type="ECO:0000313" key="11">
    <source>
        <dbReference type="Proteomes" id="UP000252733"/>
    </source>
</evidence>
<evidence type="ECO:0000313" key="10">
    <source>
        <dbReference type="EMBL" id="RCW30799.1"/>
    </source>
</evidence>
<dbReference type="Pfam" id="PF13715">
    <property type="entry name" value="CarbopepD_reg_2"/>
    <property type="match status" value="1"/>
</dbReference>
<dbReference type="InterPro" id="IPR008969">
    <property type="entry name" value="CarboxyPept-like_regulatory"/>
</dbReference>
<keyword evidence="6" id="KW-0472">Membrane</keyword>
<dbReference type="InterPro" id="IPR037066">
    <property type="entry name" value="Plug_dom_sf"/>
</dbReference>
<comment type="subcellular location">
    <subcellularLocation>
        <location evidence="1">Cell outer membrane</location>
        <topology evidence="1">Multi-pass membrane protein</topology>
    </subcellularLocation>
</comment>
<keyword evidence="3" id="KW-1134">Transmembrane beta strand</keyword>
<dbReference type="SUPFAM" id="SSF49464">
    <property type="entry name" value="Carboxypeptidase regulatory domain-like"/>
    <property type="match status" value="1"/>
</dbReference>
<evidence type="ECO:0000259" key="9">
    <source>
        <dbReference type="Pfam" id="PF07715"/>
    </source>
</evidence>
<dbReference type="InterPro" id="IPR012910">
    <property type="entry name" value="Plug_dom"/>
</dbReference>
<feature type="chain" id="PRO_5016809917" evidence="8">
    <location>
        <begin position="17"/>
        <end position="814"/>
    </location>
</feature>
<sequence>MRTLLLSLLFATALTAGTYGQSVTISGTITDADTGEPLLSANIYNAETLKGTTSNVYGFYSLTQPGGSVPFTVSFTGYKTFRTELNLSKDTTLNVELQPVIELEEVVVSAQSPLQNIKSSEMSTIHLSPSKTEMVPALLGETDIIKTLQLMPGTQAGTEGTSGFYVRGGSPDQNLILLDGVPVYNVNHLFGFMSVFNSDAIRNVTLTKGGFPARYGGRLSSVLDIRMKEGNNKEFKGEASIGLISSKLTLEGPIVKDKTSFMVSGRRSYIDILSYPIQMKVNSESDDENYWLGYFLQDFNAKVNHIFNDKHRIYLSLYTGKDKFFMNDKYEYKEEDVWDQGYETFTYKNKDKAGLQWGNTTGALRWNYIINNRLFANFTGTVSNYKFSIFEDYEEEQISNQTNEKERSDFYYEYYSQIKDYSIKADFDFFPSPAHHIRFGAQNTLHYFSPGVTVNQESYLNSEAVTDTTYGNKNLESNEFLLYAEDDITVNDILKFNIGLHYSAFNVQGQTYQSLEPRLSARVMLTDRMSVKASYSQMQQYLHLLANSSMGLPTDLWVPATKKIKPQDSWQGALGLSYSPHPDYEISLEGYYKKMNGLIDYKEGASFFELNQGNWEDLVTSGTGKSYGVELLTQKHGGTLSGWVGYTLSWANRQFEDISFGKEFPFKYDARHNLSVVSTIRFSEKTDMGVTWVYRTGYPLTIEDESYRSVFGFFREDNTQHYYSDYAEIDHFENRNNYRMPDYHRLDVGVNFHKKKKRVDRTWSFGLYNAYGRNNPFMIYRDQEWDETKQQEVTRLKQLSIFNIIPYVRWSIKF</sequence>
<feature type="domain" description="TonB-dependent receptor plug" evidence="9">
    <location>
        <begin position="140"/>
        <end position="218"/>
    </location>
</feature>